<name>A0A8S9N252_BRACR</name>
<sequence>MFGSKSVMKKSMSEKTFEKTFSSLKKMKSGKNGKTIEGLKDQFVETNKLGHRTRIQLGRSPSWIDQSPSSPCPRNSSPKDCIELILVSSRSEVSLELYNFKIVKYSFL</sequence>
<dbReference type="AlphaFoldDB" id="A0A8S9N252"/>
<protein>
    <submittedName>
        <fullName evidence="1">Uncharacterized protein</fullName>
    </submittedName>
</protein>
<dbReference type="Proteomes" id="UP000712600">
    <property type="component" value="Unassembled WGS sequence"/>
</dbReference>
<organism evidence="1 2">
    <name type="scientific">Brassica cretica</name>
    <name type="common">Mustard</name>
    <dbReference type="NCBI Taxonomy" id="69181"/>
    <lineage>
        <taxon>Eukaryota</taxon>
        <taxon>Viridiplantae</taxon>
        <taxon>Streptophyta</taxon>
        <taxon>Embryophyta</taxon>
        <taxon>Tracheophyta</taxon>
        <taxon>Spermatophyta</taxon>
        <taxon>Magnoliopsida</taxon>
        <taxon>eudicotyledons</taxon>
        <taxon>Gunneridae</taxon>
        <taxon>Pentapetalae</taxon>
        <taxon>rosids</taxon>
        <taxon>malvids</taxon>
        <taxon>Brassicales</taxon>
        <taxon>Brassicaceae</taxon>
        <taxon>Brassiceae</taxon>
        <taxon>Brassica</taxon>
    </lineage>
</organism>
<evidence type="ECO:0000313" key="1">
    <source>
        <dbReference type="EMBL" id="KAF3499084.1"/>
    </source>
</evidence>
<comment type="caution">
    <text evidence="1">The sequence shown here is derived from an EMBL/GenBank/DDBJ whole genome shotgun (WGS) entry which is preliminary data.</text>
</comment>
<reference evidence="1" key="1">
    <citation type="submission" date="2019-12" db="EMBL/GenBank/DDBJ databases">
        <title>Genome sequencing and annotation of Brassica cretica.</title>
        <authorList>
            <person name="Studholme D.J."/>
            <person name="Sarris P."/>
        </authorList>
    </citation>
    <scope>NUCLEOTIDE SEQUENCE</scope>
    <source>
        <strain evidence="1">PFS-109/04</strain>
        <tissue evidence="1">Leaf</tissue>
    </source>
</reference>
<evidence type="ECO:0000313" key="2">
    <source>
        <dbReference type="Proteomes" id="UP000712600"/>
    </source>
</evidence>
<dbReference type="EMBL" id="QGKX02001621">
    <property type="protein sequence ID" value="KAF3499084.1"/>
    <property type="molecule type" value="Genomic_DNA"/>
</dbReference>
<gene>
    <name evidence="1" type="ORF">F2Q69_00042221</name>
</gene>
<proteinExistence type="predicted"/>
<accession>A0A8S9N252</accession>